<dbReference type="Proteomes" id="UP000465112">
    <property type="component" value="Unassembled WGS sequence"/>
</dbReference>
<dbReference type="InterPro" id="IPR012515">
    <property type="entry name" value="Antimicrobial12"/>
</dbReference>
<keyword evidence="5" id="KW-0027">Amidation</keyword>
<comment type="similarity">
    <text evidence="2">Belongs to the pleurocidin family.</text>
</comment>
<evidence type="ECO:0000256" key="4">
    <source>
        <dbReference type="ARBA" id="ARBA00022529"/>
    </source>
</evidence>
<evidence type="ECO:0000313" key="8">
    <source>
        <dbReference type="EMBL" id="KAF1376871.1"/>
    </source>
</evidence>
<proteinExistence type="inferred from homology"/>
<gene>
    <name evidence="8" type="ORF">PFLUV_G00215980</name>
</gene>
<dbReference type="GO" id="GO:0005576">
    <property type="term" value="C:extracellular region"/>
    <property type="evidence" value="ECO:0007669"/>
    <property type="project" value="UniProtKB-SubCell"/>
</dbReference>
<comment type="subcellular location">
    <subcellularLocation>
        <location evidence="1">Secreted</location>
    </subcellularLocation>
</comment>
<keyword evidence="4" id="KW-0929">Antimicrobial</keyword>
<keyword evidence="3" id="KW-0964">Secreted</keyword>
<evidence type="ECO:0000256" key="3">
    <source>
        <dbReference type="ARBA" id="ARBA00022525"/>
    </source>
</evidence>
<accession>A0A6A5DT73</accession>
<evidence type="ECO:0000256" key="2">
    <source>
        <dbReference type="ARBA" id="ARBA00007419"/>
    </source>
</evidence>
<sequence length="98" mass="11327">MIVMTSSSFESDYQSVGRMKCVMIFLVLTLVVLMAEPGECFFKSLWRGAKAVYKGARGGWKAYRTQRKMLKMARGRAQYQQRGRADDDQQEPDFVIFK</sequence>
<comment type="caution">
    <text evidence="8">The sequence shown here is derived from an EMBL/GenBank/DDBJ whole genome shotgun (WGS) entry which is preliminary data.</text>
</comment>
<dbReference type="GO" id="GO:0042742">
    <property type="term" value="P:defense response to bacterium"/>
    <property type="evidence" value="ECO:0007669"/>
    <property type="project" value="UniProtKB-KW"/>
</dbReference>
<evidence type="ECO:0000256" key="5">
    <source>
        <dbReference type="ARBA" id="ARBA00022815"/>
    </source>
</evidence>
<name>A0A6A5DT73_PERFL</name>
<reference evidence="8 9" key="1">
    <citation type="submission" date="2019-06" db="EMBL/GenBank/DDBJ databases">
        <title>A chromosome-scale genome assembly of the European perch, Perca fluviatilis.</title>
        <authorList>
            <person name="Roques C."/>
            <person name="Zahm M."/>
            <person name="Cabau C."/>
            <person name="Klopp C."/>
            <person name="Bouchez O."/>
            <person name="Donnadieu C."/>
            <person name="Kuhl H."/>
            <person name="Gislard M."/>
            <person name="Guendouz S."/>
            <person name="Journot L."/>
            <person name="Haffray P."/>
            <person name="Bestin A."/>
            <person name="Morvezen R."/>
            <person name="Feron R."/>
            <person name="Wen M."/>
            <person name="Jouanno E."/>
            <person name="Herpin A."/>
            <person name="Schartl M."/>
            <person name="Postlethwait J."/>
            <person name="Schaerlinger B."/>
            <person name="Chardard D."/>
            <person name="Lecocq T."/>
            <person name="Poncet C."/>
            <person name="Jaffrelo L."/>
            <person name="Lampietro C."/>
            <person name="Guiguen Y."/>
        </authorList>
    </citation>
    <scope>NUCLEOTIDE SEQUENCE [LARGE SCALE GENOMIC DNA]</scope>
    <source>
        <tissue evidence="8">Blood</tissue>
    </source>
</reference>
<organism evidence="8 9">
    <name type="scientific">Perca fluviatilis</name>
    <name type="common">European perch</name>
    <dbReference type="NCBI Taxonomy" id="8168"/>
    <lineage>
        <taxon>Eukaryota</taxon>
        <taxon>Metazoa</taxon>
        <taxon>Chordata</taxon>
        <taxon>Craniata</taxon>
        <taxon>Vertebrata</taxon>
        <taxon>Euteleostomi</taxon>
        <taxon>Actinopterygii</taxon>
        <taxon>Neopterygii</taxon>
        <taxon>Teleostei</taxon>
        <taxon>Neoteleostei</taxon>
        <taxon>Acanthomorphata</taxon>
        <taxon>Eupercaria</taxon>
        <taxon>Perciformes</taxon>
        <taxon>Percoidei</taxon>
        <taxon>Percidae</taxon>
        <taxon>Percinae</taxon>
        <taxon>Perca</taxon>
    </lineage>
</organism>
<feature type="region of interest" description="Disordered" evidence="7">
    <location>
        <begin position="76"/>
        <end position="98"/>
    </location>
</feature>
<dbReference type="EMBL" id="VHII01000018">
    <property type="protein sequence ID" value="KAF1376871.1"/>
    <property type="molecule type" value="Genomic_DNA"/>
</dbReference>
<evidence type="ECO:0000256" key="6">
    <source>
        <dbReference type="ARBA" id="ARBA00023022"/>
    </source>
</evidence>
<dbReference type="AlphaFoldDB" id="A0A6A5DT73"/>
<keyword evidence="6" id="KW-0044">Antibiotic</keyword>
<protein>
    <submittedName>
        <fullName evidence="8">Uncharacterized protein</fullName>
    </submittedName>
</protein>
<evidence type="ECO:0000313" key="9">
    <source>
        <dbReference type="Proteomes" id="UP000465112"/>
    </source>
</evidence>
<evidence type="ECO:0000256" key="1">
    <source>
        <dbReference type="ARBA" id="ARBA00004613"/>
    </source>
</evidence>
<keyword evidence="9" id="KW-1185">Reference proteome</keyword>
<dbReference type="Pfam" id="PF08107">
    <property type="entry name" value="Antimicrobial12"/>
    <property type="match status" value="1"/>
</dbReference>
<evidence type="ECO:0000256" key="7">
    <source>
        <dbReference type="SAM" id="MobiDB-lite"/>
    </source>
</evidence>